<evidence type="ECO:0000256" key="2">
    <source>
        <dbReference type="SAM" id="MobiDB-lite"/>
    </source>
</evidence>
<dbReference type="RefSeq" id="WP_131448783.1">
    <property type="nucleotide sequence ID" value="NZ_SJZI01000042.1"/>
</dbReference>
<dbReference type="OrthoDB" id="1490552at2"/>
<dbReference type="Pfam" id="PF13432">
    <property type="entry name" value="TPR_16"/>
    <property type="match status" value="1"/>
</dbReference>
<feature type="region of interest" description="Disordered" evidence="2">
    <location>
        <begin position="33"/>
        <end position="55"/>
    </location>
</feature>
<proteinExistence type="predicted"/>
<evidence type="ECO:0000313" key="3">
    <source>
        <dbReference type="EMBL" id="TCJ14046.1"/>
    </source>
</evidence>
<keyword evidence="4" id="KW-1185">Reference proteome</keyword>
<reference evidence="3 4" key="1">
    <citation type="submission" date="2019-03" db="EMBL/GenBank/DDBJ databases">
        <authorList>
            <person name="Kim M.K.M."/>
        </authorList>
    </citation>
    <scope>NUCLEOTIDE SEQUENCE [LARGE SCALE GENOMIC DNA]</scope>
    <source>
        <strain evidence="3 4">17J68-12</strain>
    </source>
</reference>
<feature type="repeat" description="TPR" evidence="1">
    <location>
        <begin position="209"/>
        <end position="242"/>
    </location>
</feature>
<dbReference type="Proteomes" id="UP000295334">
    <property type="component" value="Unassembled WGS sequence"/>
</dbReference>
<dbReference type="AlphaFoldDB" id="A0A4R1BAP0"/>
<dbReference type="SUPFAM" id="SSF48452">
    <property type="entry name" value="TPR-like"/>
    <property type="match status" value="1"/>
</dbReference>
<evidence type="ECO:0000256" key="1">
    <source>
        <dbReference type="PROSITE-ProRule" id="PRU00339"/>
    </source>
</evidence>
<accession>A0A4R1BAP0</accession>
<protein>
    <submittedName>
        <fullName evidence="3">Tetratricopeptide repeat protein</fullName>
    </submittedName>
</protein>
<gene>
    <name evidence="3" type="ORF">EPD60_08515</name>
</gene>
<name>A0A4R1BAP0_9BACT</name>
<dbReference type="InterPro" id="IPR019734">
    <property type="entry name" value="TPR_rpt"/>
</dbReference>
<sequence length="291" mass="31994">MKKQQWTVLGIVALLTIGIYALTQSQIFGSKAPKGENTGSTVHGPGDGHDHDAAPFTTDTLLARARQQLAPAQRARLALLESSISRGDVQGQKEHLYHQLAAFWRDSARLFEPYAWYTGEAARLENSEKTLTFAAHLFLNSLREEEDPALKSWKALQAKDLFERSLQIAPANDSSQVGLGSVILYGGLGSPMDGIAKIRAVADRDSTNAYAQMTLGEASLMSGQTDKAIDRFERVVRLQPNSPQAVLLLADVHERAGHKADAVRWYRRSLQLVLPGAVKAEVERRIAELNK</sequence>
<dbReference type="Gene3D" id="1.25.40.10">
    <property type="entry name" value="Tetratricopeptide repeat domain"/>
    <property type="match status" value="1"/>
</dbReference>
<dbReference type="PROSITE" id="PS50005">
    <property type="entry name" value="TPR"/>
    <property type="match status" value="1"/>
</dbReference>
<keyword evidence="1" id="KW-0802">TPR repeat</keyword>
<dbReference type="EMBL" id="SJZI01000042">
    <property type="protein sequence ID" value="TCJ14046.1"/>
    <property type="molecule type" value="Genomic_DNA"/>
</dbReference>
<comment type="caution">
    <text evidence="3">The sequence shown here is derived from an EMBL/GenBank/DDBJ whole genome shotgun (WGS) entry which is preliminary data.</text>
</comment>
<evidence type="ECO:0000313" key="4">
    <source>
        <dbReference type="Proteomes" id="UP000295334"/>
    </source>
</evidence>
<organism evidence="3 4">
    <name type="scientific">Flaviaesturariibacter flavus</name>
    <dbReference type="NCBI Taxonomy" id="2502780"/>
    <lineage>
        <taxon>Bacteria</taxon>
        <taxon>Pseudomonadati</taxon>
        <taxon>Bacteroidota</taxon>
        <taxon>Chitinophagia</taxon>
        <taxon>Chitinophagales</taxon>
        <taxon>Chitinophagaceae</taxon>
        <taxon>Flaviaestuariibacter</taxon>
    </lineage>
</organism>
<dbReference type="InterPro" id="IPR011990">
    <property type="entry name" value="TPR-like_helical_dom_sf"/>
</dbReference>